<protein>
    <recommendedName>
        <fullName evidence="3">DUF416 family protein</fullName>
    </recommendedName>
</protein>
<gene>
    <name evidence="1" type="ORF">ACFP1Z_29885</name>
</gene>
<keyword evidence="2" id="KW-1185">Reference proteome</keyword>
<evidence type="ECO:0000313" key="1">
    <source>
        <dbReference type="EMBL" id="MFC5724372.1"/>
    </source>
</evidence>
<dbReference type="RefSeq" id="WP_390320835.1">
    <property type="nucleotide sequence ID" value="NZ_JBHSPB010000027.1"/>
</dbReference>
<comment type="caution">
    <text evidence="1">The sequence shown here is derived from an EMBL/GenBank/DDBJ whole genome shotgun (WGS) entry which is preliminary data.</text>
</comment>
<proteinExistence type="predicted"/>
<evidence type="ECO:0000313" key="2">
    <source>
        <dbReference type="Proteomes" id="UP001596083"/>
    </source>
</evidence>
<evidence type="ECO:0008006" key="3">
    <source>
        <dbReference type="Google" id="ProtNLM"/>
    </source>
</evidence>
<dbReference type="Gene3D" id="1.20.1590.10">
    <property type="entry name" value="YP_001051499.1 domain like"/>
    <property type="match status" value="1"/>
</dbReference>
<organism evidence="1 2">
    <name type="scientific">Streptomyces gamaensis</name>
    <dbReference type="NCBI Taxonomy" id="1763542"/>
    <lineage>
        <taxon>Bacteria</taxon>
        <taxon>Bacillati</taxon>
        <taxon>Actinomycetota</taxon>
        <taxon>Actinomycetes</taxon>
        <taxon>Kitasatosporales</taxon>
        <taxon>Streptomycetaceae</taxon>
        <taxon>Streptomyces</taxon>
    </lineage>
</organism>
<dbReference type="Proteomes" id="UP001596083">
    <property type="component" value="Unassembled WGS sequence"/>
</dbReference>
<sequence length="216" mass="23744">MLTQEQIDRVEAACQELPLERVFALSLAAAHRTLPVYQAYSEAHPKLRGHGLVHDALVGAWRVLRARPGASAVQLTPRIEDAINSAQSELHLINEADEFLLPEALAAESITAATLALSAYREGSRADAFNAMIGALEVDRVWAEGEADQGEHEGLVSWDRLMSHYAQQVRDIDLLSDIGESNEKQLFRDVAMRAEQEGMAFLIPMRGIVSATSSDR</sequence>
<reference evidence="2" key="1">
    <citation type="journal article" date="2019" name="Int. J. Syst. Evol. Microbiol.">
        <title>The Global Catalogue of Microorganisms (GCM) 10K type strain sequencing project: providing services to taxonomists for standard genome sequencing and annotation.</title>
        <authorList>
            <consortium name="The Broad Institute Genomics Platform"/>
            <consortium name="The Broad Institute Genome Sequencing Center for Infectious Disease"/>
            <person name="Wu L."/>
            <person name="Ma J."/>
        </authorList>
    </citation>
    <scope>NUCLEOTIDE SEQUENCE [LARGE SCALE GENOMIC DNA]</scope>
    <source>
        <strain evidence="2">CGMCC 4.7304</strain>
    </source>
</reference>
<name>A0ABW0Z934_9ACTN</name>
<accession>A0ABW0Z934</accession>
<dbReference type="InterPro" id="IPR023381">
    <property type="entry name" value="YP001051499.1-like_dom_sf"/>
</dbReference>
<dbReference type="EMBL" id="JBHSPB010000027">
    <property type="protein sequence ID" value="MFC5724372.1"/>
    <property type="molecule type" value="Genomic_DNA"/>
</dbReference>